<keyword evidence="3" id="KW-1185">Reference proteome</keyword>
<keyword evidence="1" id="KW-0732">Signal</keyword>
<proteinExistence type="predicted"/>
<gene>
    <name evidence="2" type="ORF">Triagg1_1299</name>
</gene>
<protein>
    <submittedName>
        <fullName evidence="2">Uncharacterized protein</fullName>
    </submittedName>
</protein>
<reference evidence="2" key="1">
    <citation type="submission" date="2023-11" db="EMBL/GenBank/DDBJ databases">
        <title>The genome sequences of three competitors of mushroom-forming fungi.</title>
        <authorList>
            <person name="Beijen E."/>
            <person name="Ohm R.A."/>
        </authorList>
    </citation>
    <scope>NUCLEOTIDE SEQUENCE</scope>
    <source>
        <strain evidence="2">CBS 100526</strain>
    </source>
</reference>
<dbReference type="AlphaFoldDB" id="A0AAE1IM41"/>
<sequence>MKWFISIVALYGALATALPSNINAHNLPDIQNVAGVGLAEAHKEGGDMPKRGICTDDDLDCCCQCAGSKAFPCIGCFGLKNCPHEKVRFVNKEKYYNYYTHNPHESRGDDVRDETAIPSNTKAINFLEVQDAVENDLADIHKERSDNAKRGICTDNDPDCCCQCAESQAFPCIGCKGEKQCINLGRVSFDVKPSIKIVGYN</sequence>
<comment type="caution">
    <text evidence="2">The sequence shown here is derived from an EMBL/GenBank/DDBJ whole genome shotgun (WGS) entry which is preliminary data.</text>
</comment>
<accession>A0AAE1IM41</accession>
<dbReference type="EMBL" id="JAWRVG010000003">
    <property type="protein sequence ID" value="KAK4083637.1"/>
    <property type="molecule type" value="Genomic_DNA"/>
</dbReference>
<dbReference type="Proteomes" id="UP001273209">
    <property type="component" value="Unassembled WGS sequence"/>
</dbReference>
<feature type="chain" id="PRO_5042096541" evidence="1">
    <location>
        <begin position="25"/>
        <end position="201"/>
    </location>
</feature>
<feature type="signal peptide" evidence="1">
    <location>
        <begin position="1"/>
        <end position="24"/>
    </location>
</feature>
<evidence type="ECO:0000313" key="2">
    <source>
        <dbReference type="EMBL" id="KAK4083637.1"/>
    </source>
</evidence>
<name>A0AAE1IM41_9HYPO</name>
<organism evidence="2 3">
    <name type="scientific">Trichoderma aggressivum f. europaeum</name>
    <dbReference type="NCBI Taxonomy" id="173218"/>
    <lineage>
        <taxon>Eukaryota</taxon>
        <taxon>Fungi</taxon>
        <taxon>Dikarya</taxon>
        <taxon>Ascomycota</taxon>
        <taxon>Pezizomycotina</taxon>
        <taxon>Sordariomycetes</taxon>
        <taxon>Hypocreomycetidae</taxon>
        <taxon>Hypocreales</taxon>
        <taxon>Hypocreaceae</taxon>
        <taxon>Trichoderma</taxon>
    </lineage>
</organism>
<evidence type="ECO:0000313" key="3">
    <source>
        <dbReference type="Proteomes" id="UP001273209"/>
    </source>
</evidence>
<evidence type="ECO:0000256" key="1">
    <source>
        <dbReference type="SAM" id="SignalP"/>
    </source>
</evidence>
<dbReference type="RefSeq" id="XP_062759638.1">
    <property type="nucleotide sequence ID" value="XM_062895353.1"/>
</dbReference>
<dbReference type="GeneID" id="87915258"/>